<accession>T1GGB6</accession>
<protein>
    <submittedName>
        <fullName evidence="2">Uncharacterized protein</fullName>
    </submittedName>
</protein>
<dbReference type="HOGENOM" id="CLU_2102977_0_0_1"/>
<reference evidence="2" key="2">
    <citation type="submission" date="2015-06" db="UniProtKB">
        <authorList>
            <consortium name="EnsemblMetazoa"/>
        </authorList>
    </citation>
    <scope>IDENTIFICATION</scope>
</reference>
<feature type="compositionally biased region" description="Basic residues" evidence="1">
    <location>
        <begin position="8"/>
        <end position="20"/>
    </location>
</feature>
<dbReference type="AlphaFoldDB" id="T1GGB6"/>
<dbReference type="Proteomes" id="UP000015102">
    <property type="component" value="Unassembled WGS sequence"/>
</dbReference>
<keyword evidence="3" id="KW-1185">Reference proteome</keyword>
<dbReference type="EnsemblMetazoa" id="MESCA002430-RA">
    <property type="protein sequence ID" value="MESCA002430-PA"/>
    <property type="gene ID" value="MESCA002430"/>
</dbReference>
<feature type="region of interest" description="Disordered" evidence="1">
    <location>
        <begin position="1"/>
        <end position="29"/>
    </location>
</feature>
<evidence type="ECO:0000313" key="2">
    <source>
        <dbReference type="EnsemblMetazoa" id="MESCA002430-PA"/>
    </source>
</evidence>
<name>T1GGB6_MEGSC</name>
<dbReference type="EMBL" id="CAQQ02021856">
    <property type="status" value="NOT_ANNOTATED_CDS"/>
    <property type="molecule type" value="Genomic_DNA"/>
</dbReference>
<evidence type="ECO:0000256" key="1">
    <source>
        <dbReference type="SAM" id="MobiDB-lite"/>
    </source>
</evidence>
<reference evidence="3" key="1">
    <citation type="submission" date="2013-02" db="EMBL/GenBank/DDBJ databases">
        <authorList>
            <person name="Hughes D."/>
        </authorList>
    </citation>
    <scope>NUCLEOTIDE SEQUENCE</scope>
    <source>
        <strain>Durham</strain>
        <strain evidence="3">NC isolate 2 -- Noor lab</strain>
    </source>
</reference>
<proteinExistence type="predicted"/>
<organism evidence="2 3">
    <name type="scientific">Megaselia scalaris</name>
    <name type="common">Humpbacked fly</name>
    <name type="synonym">Phora scalaris</name>
    <dbReference type="NCBI Taxonomy" id="36166"/>
    <lineage>
        <taxon>Eukaryota</taxon>
        <taxon>Metazoa</taxon>
        <taxon>Ecdysozoa</taxon>
        <taxon>Arthropoda</taxon>
        <taxon>Hexapoda</taxon>
        <taxon>Insecta</taxon>
        <taxon>Pterygota</taxon>
        <taxon>Neoptera</taxon>
        <taxon>Endopterygota</taxon>
        <taxon>Diptera</taxon>
        <taxon>Brachycera</taxon>
        <taxon>Muscomorpha</taxon>
        <taxon>Platypezoidea</taxon>
        <taxon>Phoridae</taxon>
        <taxon>Megaseliini</taxon>
        <taxon>Megaselia</taxon>
    </lineage>
</organism>
<evidence type="ECO:0000313" key="3">
    <source>
        <dbReference type="Proteomes" id="UP000015102"/>
    </source>
</evidence>
<sequence>PIIQNNRPNKKKGFKNKPNKKPNQSSDVPVADFDYKSANFNMFKGGAQKVQGTQLKNGKFQAKARQKHQKCSGVMLSTSCPRLPTNLETEILILFPWIPILGSKASKGLRYVKFTT</sequence>